<gene>
    <name evidence="1" type="ORF">SAMN05216431_10330</name>
</gene>
<dbReference type="NCBIfam" id="TIGR01907">
    <property type="entry name" value="casE_Cse3"/>
    <property type="match status" value="1"/>
</dbReference>
<dbReference type="Gene3D" id="3.30.70.1200">
    <property type="entry name" value="Crispr-associated protein, domain 1"/>
    <property type="match status" value="1"/>
</dbReference>
<proteinExistence type="predicted"/>
<protein>
    <submittedName>
        <fullName evidence="1">CRISPR system Cascade subunit CasE</fullName>
    </submittedName>
</protein>
<dbReference type="InterPro" id="IPR010179">
    <property type="entry name" value="CRISPR-assoc_prot_Cse3"/>
</dbReference>
<reference evidence="1 2" key="1">
    <citation type="submission" date="2016-10" db="EMBL/GenBank/DDBJ databases">
        <authorList>
            <person name="Varghese N."/>
            <person name="Submissions S."/>
        </authorList>
    </citation>
    <scope>NUCLEOTIDE SEQUENCE [LARGE SCALE GENOMIC DNA]</scope>
    <source>
        <strain evidence="1 2">WC1T17</strain>
    </source>
</reference>
<evidence type="ECO:0000313" key="2">
    <source>
        <dbReference type="Proteomes" id="UP000182089"/>
    </source>
</evidence>
<evidence type="ECO:0000313" key="1">
    <source>
        <dbReference type="EMBL" id="SEM46677.1"/>
    </source>
</evidence>
<dbReference type="Pfam" id="PF08798">
    <property type="entry name" value="CRISPR_assoc"/>
    <property type="match status" value="1"/>
</dbReference>
<dbReference type="CDD" id="cd09727">
    <property type="entry name" value="Cas6_I-E"/>
    <property type="match status" value="1"/>
</dbReference>
<dbReference type="EMBL" id="FOCC01000003">
    <property type="protein sequence ID" value="SEM46677.1"/>
    <property type="molecule type" value="Genomic_DNA"/>
</dbReference>
<dbReference type="SUPFAM" id="SSF117987">
    <property type="entry name" value="CRISPR-associated protein"/>
    <property type="match status" value="2"/>
</dbReference>
<dbReference type="Gene3D" id="3.30.70.1210">
    <property type="entry name" value="Crispr-associated protein, domain 2"/>
    <property type="match status" value="1"/>
</dbReference>
<dbReference type="SMART" id="SM01101">
    <property type="entry name" value="CRISPR_assoc"/>
    <property type="match status" value="1"/>
</dbReference>
<name>A0ABY1AA28_9LACO</name>
<organism evidence="1 2">
    <name type="scientific">Ligilactobacillus ruminis</name>
    <dbReference type="NCBI Taxonomy" id="1623"/>
    <lineage>
        <taxon>Bacteria</taxon>
        <taxon>Bacillati</taxon>
        <taxon>Bacillota</taxon>
        <taxon>Bacilli</taxon>
        <taxon>Lactobacillales</taxon>
        <taxon>Lactobacillaceae</taxon>
        <taxon>Ligilactobacillus</taxon>
    </lineage>
</organism>
<accession>A0ABY1AA28</accession>
<dbReference type="Proteomes" id="UP000182089">
    <property type="component" value="Unassembled WGS sequence"/>
</dbReference>
<comment type="caution">
    <text evidence="1">The sequence shown here is derived from an EMBL/GenBank/DDBJ whole genome shotgun (WGS) entry which is preliminary data.</text>
</comment>
<sequence>MYLSRVEIATLNRQKIKDLTHLGAYHNWVESSFPNEISKGERLRHLWRIDYLYGKNYLLLLSSEKPNVSNFGRYGIEETVQIKEYDNFLNKLSERQTVRFKLTANPVYRAFEPGKKNGKIFPHVTVEQQKNWLLKKAAKSGFELNENDFDIVNRDFPVLYRKGQRQVKLSRVTFEGFLKITDVSKFRETLIKGLGREKAYGMGLMTVIPLN</sequence>